<accession>A0ACB7GAC9</accession>
<gene>
    <name evidence="1" type="ORF">MANES_15G095900v8</name>
</gene>
<protein>
    <submittedName>
        <fullName evidence="1">Uncharacterized protein</fullName>
    </submittedName>
</protein>
<dbReference type="EMBL" id="CM004401">
    <property type="protein sequence ID" value="KAG8637217.1"/>
    <property type="molecule type" value="Genomic_DNA"/>
</dbReference>
<proteinExistence type="predicted"/>
<evidence type="ECO:0000313" key="2">
    <source>
        <dbReference type="Proteomes" id="UP000091857"/>
    </source>
</evidence>
<comment type="caution">
    <text evidence="1">The sequence shown here is derived from an EMBL/GenBank/DDBJ whole genome shotgun (WGS) entry which is preliminary data.</text>
</comment>
<dbReference type="Proteomes" id="UP000091857">
    <property type="component" value="Chromosome 15"/>
</dbReference>
<keyword evidence="2" id="KW-1185">Reference proteome</keyword>
<name>A0ACB7GAC9_MANES</name>
<evidence type="ECO:0000313" key="1">
    <source>
        <dbReference type="EMBL" id="KAG8637217.1"/>
    </source>
</evidence>
<reference evidence="2" key="1">
    <citation type="journal article" date="2016" name="Nat. Biotechnol.">
        <title>Sequencing wild and cultivated cassava and related species reveals extensive interspecific hybridization and genetic diversity.</title>
        <authorList>
            <person name="Bredeson J.V."/>
            <person name="Lyons J.B."/>
            <person name="Prochnik S.E."/>
            <person name="Wu G.A."/>
            <person name="Ha C.M."/>
            <person name="Edsinger-Gonzales E."/>
            <person name="Grimwood J."/>
            <person name="Schmutz J."/>
            <person name="Rabbi I.Y."/>
            <person name="Egesi C."/>
            <person name="Nauluvula P."/>
            <person name="Lebot V."/>
            <person name="Ndunguru J."/>
            <person name="Mkamilo G."/>
            <person name="Bart R.S."/>
            <person name="Setter T.L."/>
            <person name="Gleadow R.M."/>
            <person name="Kulakow P."/>
            <person name="Ferguson M.E."/>
            <person name="Rounsley S."/>
            <person name="Rokhsar D.S."/>
        </authorList>
    </citation>
    <scope>NUCLEOTIDE SEQUENCE [LARGE SCALE GENOMIC DNA]</scope>
    <source>
        <strain evidence="2">cv. AM560-2</strain>
    </source>
</reference>
<sequence length="496" mass="56180">MNPLKPINSFRLTSLLRLQKDPKLALHLFQNPNPQIPQKRFRYSLLAYDLIITKLGRAKMLDEMEKILIQLKGETSFVPKEALFCNIITYYGRARLPNNALQTFDKMPSFRCQRTIKSFNSLLNVFIMCKEFGRMRELFADIERNLKPDACTYNILIRGLCADRRLDDAWKVFDEMRKRDLFPNVVTFGILIYGLCLDLKLKEALDLKNHMARVHGVCPNTHVYASLLKGFCGAGELSSAFGLKEEMVRNGVELDSAIYSTLISGLFKSGRKEEVPGILEEMNLSGCKPDTVTYNVMINGFCKDKDFKAAHKILVEMTEKGCKPDVISYNMILGELCKDGNWSEAKDLFEDMPRRGCAPDIVSYRILFDGLCDGMQFNEAAFILDEMIFKGFTPRSSSICKFVNSLCQEGNEGLLWSVLNSLIKANVIDTDLWNMAIAMVFKDNKLSSHSKVRTRGTEDPSSESSCFGVVRVCQRLAGTGYSRSPDRVKKSCLCNS</sequence>
<organism evidence="1 2">
    <name type="scientific">Manihot esculenta</name>
    <name type="common">Cassava</name>
    <name type="synonym">Jatropha manihot</name>
    <dbReference type="NCBI Taxonomy" id="3983"/>
    <lineage>
        <taxon>Eukaryota</taxon>
        <taxon>Viridiplantae</taxon>
        <taxon>Streptophyta</taxon>
        <taxon>Embryophyta</taxon>
        <taxon>Tracheophyta</taxon>
        <taxon>Spermatophyta</taxon>
        <taxon>Magnoliopsida</taxon>
        <taxon>eudicotyledons</taxon>
        <taxon>Gunneridae</taxon>
        <taxon>Pentapetalae</taxon>
        <taxon>rosids</taxon>
        <taxon>fabids</taxon>
        <taxon>Malpighiales</taxon>
        <taxon>Euphorbiaceae</taxon>
        <taxon>Crotonoideae</taxon>
        <taxon>Manihoteae</taxon>
        <taxon>Manihot</taxon>
    </lineage>
</organism>